<proteinExistence type="predicted"/>
<dbReference type="Gene3D" id="2.60.40.420">
    <property type="entry name" value="Cupredoxins - blue copper proteins"/>
    <property type="match status" value="1"/>
</dbReference>
<dbReference type="PROSITE" id="PS51257">
    <property type="entry name" value="PROKAR_LIPOPROTEIN"/>
    <property type="match status" value="1"/>
</dbReference>
<dbReference type="EMBL" id="QPJK01000004">
    <property type="protein sequence ID" value="RCW71358.1"/>
    <property type="molecule type" value="Genomic_DNA"/>
</dbReference>
<feature type="signal peptide" evidence="2">
    <location>
        <begin position="1"/>
        <end position="25"/>
    </location>
</feature>
<evidence type="ECO:0008006" key="5">
    <source>
        <dbReference type="Google" id="ProtNLM"/>
    </source>
</evidence>
<keyword evidence="4" id="KW-1185">Reference proteome</keyword>
<dbReference type="GO" id="GO:0042597">
    <property type="term" value="C:periplasmic space"/>
    <property type="evidence" value="ECO:0007669"/>
    <property type="project" value="UniProtKB-SubCell"/>
</dbReference>
<evidence type="ECO:0000313" key="3">
    <source>
        <dbReference type="EMBL" id="RCW71358.1"/>
    </source>
</evidence>
<dbReference type="Proteomes" id="UP000252884">
    <property type="component" value="Unassembled WGS sequence"/>
</dbReference>
<evidence type="ECO:0000256" key="1">
    <source>
        <dbReference type="ARBA" id="ARBA00004418"/>
    </source>
</evidence>
<comment type="subcellular location">
    <subcellularLocation>
        <location evidence="1">Periplasm</location>
    </subcellularLocation>
</comment>
<feature type="chain" id="PRO_5016883776" description="Plastocyanin" evidence="2">
    <location>
        <begin position="26"/>
        <end position="205"/>
    </location>
</feature>
<protein>
    <recommendedName>
        <fullName evidence="5">Plastocyanin</fullName>
    </recommendedName>
</protein>
<gene>
    <name evidence="3" type="ORF">DES41_104177</name>
</gene>
<dbReference type="AlphaFoldDB" id="A0A368XWD0"/>
<sequence length="205" mass="21361">MRTMRSVPGWLAGLAAATLACGAAAGTVQVTVQDTAGKPLADAVVFLESREARAQAKPVAGAEIAQRAKRFEPAVTVVTVGSSVTFPNQDTVRHQVYSFSPVKTFELKLYIGTPASPVVFDKPGIAVLGCNIHDQMAAWVVIVETPHFGRSAAGGQVSLANVPAGSYRLRVWHPGLAVGAPAADQAFTVNPNDQATVFKLAGVTP</sequence>
<name>A0A368XWD0_9BURK</name>
<accession>A0A368XWD0</accession>
<keyword evidence="2" id="KW-0732">Signal</keyword>
<dbReference type="CDD" id="cd04221">
    <property type="entry name" value="MauL"/>
    <property type="match status" value="1"/>
</dbReference>
<dbReference type="InterPro" id="IPR008972">
    <property type="entry name" value="Cupredoxin"/>
</dbReference>
<evidence type="ECO:0000256" key="2">
    <source>
        <dbReference type="SAM" id="SignalP"/>
    </source>
</evidence>
<dbReference type="InterPro" id="IPR034242">
    <property type="entry name" value="MauL"/>
</dbReference>
<reference evidence="3 4" key="1">
    <citation type="submission" date="2018-07" db="EMBL/GenBank/DDBJ databases">
        <title>Genomic Encyclopedia of Type Strains, Phase IV (KMG-IV): sequencing the most valuable type-strain genomes for metagenomic binning, comparative biology and taxonomic classification.</title>
        <authorList>
            <person name="Goeker M."/>
        </authorList>
    </citation>
    <scope>NUCLEOTIDE SEQUENCE [LARGE SCALE GENOMIC DNA]</scope>
    <source>
        <strain evidence="3 4">DSM 21634</strain>
    </source>
</reference>
<comment type="caution">
    <text evidence="3">The sequence shown here is derived from an EMBL/GenBank/DDBJ whole genome shotgun (WGS) entry which is preliminary data.</text>
</comment>
<organism evidence="3 4">
    <name type="scientific">Pseudorhodoferax soli</name>
    <dbReference type="NCBI Taxonomy" id="545864"/>
    <lineage>
        <taxon>Bacteria</taxon>
        <taxon>Pseudomonadati</taxon>
        <taxon>Pseudomonadota</taxon>
        <taxon>Betaproteobacteria</taxon>
        <taxon>Burkholderiales</taxon>
        <taxon>Comamonadaceae</taxon>
    </lineage>
</organism>
<dbReference type="SUPFAM" id="SSF49503">
    <property type="entry name" value="Cupredoxins"/>
    <property type="match status" value="1"/>
</dbReference>
<evidence type="ECO:0000313" key="4">
    <source>
        <dbReference type="Proteomes" id="UP000252884"/>
    </source>
</evidence>